<proteinExistence type="predicted"/>
<dbReference type="GO" id="GO:0005891">
    <property type="term" value="C:voltage-gated calcium channel complex"/>
    <property type="evidence" value="ECO:0007669"/>
    <property type="project" value="TreeGrafter"/>
</dbReference>
<dbReference type="Proteomes" id="UP000005408">
    <property type="component" value="Unassembled WGS sequence"/>
</dbReference>
<evidence type="ECO:0000313" key="3">
    <source>
        <dbReference type="EnsemblMetazoa" id="G29259.1:cds"/>
    </source>
</evidence>
<dbReference type="CDD" id="cd18773">
    <property type="entry name" value="PDC1_HK_sensor"/>
    <property type="match status" value="1"/>
</dbReference>
<feature type="domain" description="VWFA" evidence="2">
    <location>
        <begin position="209"/>
        <end position="418"/>
    </location>
</feature>
<dbReference type="InterPro" id="IPR036465">
    <property type="entry name" value="vWFA_dom_sf"/>
</dbReference>
<dbReference type="Pfam" id="PF13519">
    <property type="entry name" value="VWA_2"/>
    <property type="match status" value="1"/>
</dbReference>
<dbReference type="PROSITE" id="PS50234">
    <property type="entry name" value="VWFA"/>
    <property type="match status" value="1"/>
</dbReference>
<organism evidence="3 4">
    <name type="scientific">Magallana gigas</name>
    <name type="common">Pacific oyster</name>
    <name type="synonym">Crassostrea gigas</name>
    <dbReference type="NCBI Taxonomy" id="29159"/>
    <lineage>
        <taxon>Eukaryota</taxon>
        <taxon>Metazoa</taxon>
        <taxon>Spiralia</taxon>
        <taxon>Lophotrochozoa</taxon>
        <taxon>Mollusca</taxon>
        <taxon>Bivalvia</taxon>
        <taxon>Autobranchia</taxon>
        <taxon>Pteriomorphia</taxon>
        <taxon>Ostreida</taxon>
        <taxon>Ostreoidea</taxon>
        <taxon>Ostreidae</taxon>
        <taxon>Magallana</taxon>
    </lineage>
</organism>
<dbReference type="InterPro" id="IPR002035">
    <property type="entry name" value="VWF_A"/>
</dbReference>
<dbReference type="AlphaFoldDB" id="A0A8W8LNL8"/>
<protein>
    <recommendedName>
        <fullName evidence="2">VWFA domain-containing protein</fullName>
    </recommendedName>
</protein>
<evidence type="ECO:0000256" key="1">
    <source>
        <dbReference type="SAM" id="SignalP"/>
    </source>
</evidence>
<dbReference type="Gene3D" id="3.40.50.410">
    <property type="entry name" value="von Willebrand factor, type A domain"/>
    <property type="match status" value="1"/>
</dbReference>
<keyword evidence="4" id="KW-1185">Reference proteome</keyword>
<accession>A0A8W8LNL8</accession>
<sequence>MHLLYRVLLLKIVFIYAISDDAIKVAETLERRVKLFGDAILGFSDIEQIYSNDTIVSFLNFTAWNHVDEIVQILEERLAKIVDVLKDNRKIIEKAHSNNEFKVFRDPDLCCNVQTSDLELDLQFNRMVAKSLCFLRSGSVASTSLDKTYTNVFRDNSEKSMFLLWQYFGDASGNYFQYPAKKSACDGKAWNDPRFQQWFVHTVVPKKKNVVIVLDTSGSMSSSVNGINSTAAAPTRSKVAQEAAMTVLGTLGTTDHVGVVIFNISAVSSKCSPTSDSQGIHMMVPATHDNMGSIEDLITSSIPAGGTYYGNAFLKAFQLLSRSKQIDPKRFEDSLDMILFLTDGMPEDSTRDILEELAAGQNLMGHSVHVFMYALGNEFEHTNTPRSFLVQLADQNNLVLNNSFVPQWPILSSLQDNKKPVGPVGNVSFIGNVDGQRLSQIMGEYYSHFQVVSGANVTFSVPQREPNMGLKMTLSLPVLDSGGQFLGVTALDVHLELTFYEVAHFHLGKDSYAFLVGDSGVMYLHPELALGDTDLEVYTLDQLEPGLSPDAIYNITNGREGQEVIKKSVEQTLKSAICYYKPLSGFSANFTVVVVIFEDDIKQKRLQSADSNSFPDFLYHRQGFINTSVVGHDGVCYRDQALVIPANATIKFAPGSFWDLEKSLMYEQNKSYSEAHSSFKNTTGFSQHAGVSESVAGDVLLMNKIDEHWKVPTDAIWRYIGTENGVFKVFPGTLVPDILYDPREDLWYTAAVGQSQKYMFITHPNQNTSIVTLAKAFHQTSKLVHGVIAADITVQHLMTFLYNTAVRVGHFTDTAWIIMDDKGSLLMKLDHTGPVQISAHLTEILPGVANWLLQKGVLQIDWCTDVLSGHAHLSYSLDTSGSVVDPGSSDPCLSFKLVSVPNSNLYVIIYKPSTTCKSSQTLCSCKERCSVCDHQKRHTCQCPCKCSSTYMDRCTHQINKTSGYRPCPGPHKHWQMQSLDSTNKSSTVQPCKPVCTAISDSSECQATKGCNWCSGGHYKKLPLCSERCVRDRQEVKYRLACENSTFQLNWTALESKVLQIAKKRLKLSSRAIVQPQVSRNGKGGVSVMVGTNDESEVPLSWLTLLSDPIKVTVWDGAGRSTNLSLVTNLTEPTDARVELELRGVNFTHKLEAALTLRNYLQKQVHKLVEGVTTTEIARTVSGIWPEEDRISFWLEKPKDLKRGEFTAQLQNFMALNGSDMDTLGRNETISGVTASHHYSSLCPTNCSRR</sequence>
<feature type="signal peptide" evidence="1">
    <location>
        <begin position="1"/>
        <end position="17"/>
    </location>
</feature>
<dbReference type="PANTHER" id="PTHR10166:SF66">
    <property type="entry name" value="VWFA AND CACHE DOMAIN-CONTAINING PROTEIN CG16868"/>
    <property type="match status" value="1"/>
</dbReference>
<name>A0A8W8LNL8_MAGGI</name>
<reference evidence="3" key="1">
    <citation type="submission" date="2022-08" db="UniProtKB">
        <authorList>
            <consortium name="EnsemblMetazoa"/>
        </authorList>
    </citation>
    <scope>IDENTIFICATION</scope>
    <source>
        <strain evidence="3">05x7-T-G4-1.051#20</strain>
    </source>
</reference>
<feature type="chain" id="PRO_5036475528" description="VWFA domain-containing protein" evidence="1">
    <location>
        <begin position="18"/>
        <end position="1249"/>
    </location>
</feature>
<keyword evidence="1" id="KW-0732">Signal</keyword>
<dbReference type="GO" id="GO:0005245">
    <property type="term" value="F:voltage-gated calcium channel activity"/>
    <property type="evidence" value="ECO:0007669"/>
    <property type="project" value="TreeGrafter"/>
</dbReference>
<dbReference type="SUPFAM" id="SSF53300">
    <property type="entry name" value="vWA-like"/>
    <property type="match status" value="1"/>
</dbReference>
<dbReference type="EnsemblMetazoa" id="G29259.1">
    <property type="protein sequence ID" value="G29259.1:cds"/>
    <property type="gene ID" value="G29259"/>
</dbReference>
<dbReference type="Gene3D" id="3.30.450.20">
    <property type="entry name" value="PAS domain"/>
    <property type="match status" value="2"/>
</dbReference>
<evidence type="ECO:0000313" key="4">
    <source>
        <dbReference type="Proteomes" id="UP000005408"/>
    </source>
</evidence>
<dbReference type="PANTHER" id="PTHR10166">
    <property type="entry name" value="VOLTAGE-DEPENDENT CALCIUM CHANNEL SUBUNIT ALPHA-2/DELTA-RELATED"/>
    <property type="match status" value="1"/>
</dbReference>
<dbReference type="SMART" id="SM00327">
    <property type="entry name" value="VWA"/>
    <property type="match status" value="1"/>
</dbReference>
<evidence type="ECO:0000259" key="2">
    <source>
        <dbReference type="PROSITE" id="PS50234"/>
    </source>
</evidence>
<dbReference type="InterPro" id="IPR051173">
    <property type="entry name" value="Ca_channel_alpha-2/delta"/>
</dbReference>